<name>A0A4D9E8Z3_9SAUR</name>
<proteinExistence type="predicted"/>
<reference evidence="1 2" key="1">
    <citation type="submission" date="2019-04" db="EMBL/GenBank/DDBJ databases">
        <title>Draft genome of the big-headed turtle Platysternon megacephalum.</title>
        <authorList>
            <person name="Gong S."/>
        </authorList>
    </citation>
    <scope>NUCLEOTIDE SEQUENCE [LARGE SCALE GENOMIC DNA]</scope>
    <source>
        <strain evidence="1">DO16091913</strain>
        <tissue evidence="1">Muscle</tissue>
    </source>
</reference>
<evidence type="ECO:0000313" key="2">
    <source>
        <dbReference type="Proteomes" id="UP000297703"/>
    </source>
</evidence>
<organism evidence="1 2">
    <name type="scientific">Platysternon megacephalum</name>
    <name type="common">big-headed turtle</name>
    <dbReference type="NCBI Taxonomy" id="55544"/>
    <lineage>
        <taxon>Eukaryota</taxon>
        <taxon>Metazoa</taxon>
        <taxon>Chordata</taxon>
        <taxon>Craniata</taxon>
        <taxon>Vertebrata</taxon>
        <taxon>Euteleostomi</taxon>
        <taxon>Archelosauria</taxon>
        <taxon>Testudinata</taxon>
        <taxon>Testudines</taxon>
        <taxon>Cryptodira</taxon>
        <taxon>Durocryptodira</taxon>
        <taxon>Testudinoidea</taxon>
        <taxon>Platysternidae</taxon>
        <taxon>Platysternon</taxon>
    </lineage>
</organism>
<accession>A0A4D9E8Z3</accession>
<dbReference type="EMBL" id="QXTE01000096">
    <property type="protein sequence ID" value="TFK06407.1"/>
    <property type="molecule type" value="Genomic_DNA"/>
</dbReference>
<evidence type="ECO:0000313" key="1">
    <source>
        <dbReference type="EMBL" id="TFK06407.1"/>
    </source>
</evidence>
<reference evidence="1 2" key="2">
    <citation type="submission" date="2019-04" db="EMBL/GenBank/DDBJ databases">
        <title>The genome sequence of big-headed turtle.</title>
        <authorList>
            <person name="Gong S."/>
        </authorList>
    </citation>
    <scope>NUCLEOTIDE SEQUENCE [LARGE SCALE GENOMIC DNA]</scope>
    <source>
        <strain evidence="1">DO16091913</strain>
        <tissue evidence="1">Muscle</tissue>
    </source>
</reference>
<comment type="caution">
    <text evidence="1">The sequence shown here is derived from an EMBL/GenBank/DDBJ whole genome shotgun (WGS) entry which is preliminary data.</text>
</comment>
<dbReference type="AlphaFoldDB" id="A0A4D9E8Z3"/>
<dbReference type="Proteomes" id="UP000297703">
    <property type="component" value="Unassembled WGS sequence"/>
</dbReference>
<gene>
    <name evidence="1" type="ORF">DR999_PMT10717</name>
</gene>
<sequence length="135" mass="15088">MNSMWVWYWPAGRCHLLNGLCPLALIAASLGGLHALGGVAVGLSEPLQNQQPKAPNQFAIKNENGCQISVTQPLITSLFSVRCLKTTTQHQNHCTSLEQETVTNHFVPNNLVQLVHWLEHSKPWRQKSAGEDLRW</sequence>
<keyword evidence="2" id="KW-1185">Reference proteome</keyword>
<protein>
    <submittedName>
        <fullName evidence="1">Coiled-coil domain-containing protein 91</fullName>
    </submittedName>
</protein>